<dbReference type="Proteomes" id="UP000193498">
    <property type="component" value="Unassembled WGS sequence"/>
</dbReference>
<dbReference type="EMBL" id="MCFE01000448">
    <property type="protein sequence ID" value="ORX89396.1"/>
    <property type="molecule type" value="Genomic_DNA"/>
</dbReference>
<organism evidence="2 3">
    <name type="scientific">Basidiobolus meristosporus CBS 931.73</name>
    <dbReference type="NCBI Taxonomy" id="1314790"/>
    <lineage>
        <taxon>Eukaryota</taxon>
        <taxon>Fungi</taxon>
        <taxon>Fungi incertae sedis</taxon>
        <taxon>Zoopagomycota</taxon>
        <taxon>Entomophthoromycotina</taxon>
        <taxon>Basidiobolomycetes</taxon>
        <taxon>Basidiobolales</taxon>
        <taxon>Basidiobolaceae</taxon>
        <taxon>Basidiobolus</taxon>
    </lineage>
</organism>
<feature type="region of interest" description="Disordered" evidence="1">
    <location>
        <begin position="152"/>
        <end position="181"/>
    </location>
</feature>
<feature type="compositionally biased region" description="Polar residues" evidence="1">
    <location>
        <begin position="152"/>
        <end position="166"/>
    </location>
</feature>
<dbReference type="AlphaFoldDB" id="A0A1Y1XV77"/>
<reference evidence="2 3" key="1">
    <citation type="submission" date="2016-07" db="EMBL/GenBank/DDBJ databases">
        <title>Pervasive Adenine N6-methylation of Active Genes in Fungi.</title>
        <authorList>
            <consortium name="DOE Joint Genome Institute"/>
            <person name="Mondo S.J."/>
            <person name="Dannebaum R.O."/>
            <person name="Kuo R.C."/>
            <person name="Labutti K."/>
            <person name="Haridas S."/>
            <person name="Kuo A."/>
            <person name="Salamov A."/>
            <person name="Ahrendt S.R."/>
            <person name="Lipzen A."/>
            <person name="Sullivan W."/>
            <person name="Andreopoulos W.B."/>
            <person name="Clum A."/>
            <person name="Lindquist E."/>
            <person name="Daum C."/>
            <person name="Ramamoorthy G.K."/>
            <person name="Gryganskyi A."/>
            <person name="Culley D."/>
            <person name="Magnuson J.K."/>
            <person name="James T.Y."/>
            <person name="O'Malley M.A."/>
            <person name="Stajich J.E."/>
            <person name="Spatafora J.W."/>
            <person name="Visel A."/>
            <person name="Grigoriev I.V."/>
        </authorList>
    </citation>
    <scope>NUCLEOTIDE SEQUENCE [LARGE SCALE GENOMIC DNA]</scope>
    <source>
        <strain evidence="2 3">CBS 931.73</strain>
    </source>
</reference>
<feature type="region of interest" description="Disordered" evidence="1">
    <location>
        <begin position="1"/>
        <end position="80"/>
    </location>
</feature>
<evidence type="ECO:0000313" key="2">
    <source>
        <dbReference type="EMBL" id="ORX89396.1"/>
    </source>
</evidence>
<keyword evidence="3" id="KW-1185">Reference proteome</keyword>
<gene>
    <name evidence="2" type="ORF">K493DRAFT_340674</name>
</gene>
<feature type="compositionally biased region" description="Polar residues" evidence="1">
    <location>
        <begin position="25"/>
        <end position="36"/>
    </location>
</feature>
<sequence>MPREGLRSRKKKAEIVPETPPPVTSDDQLPSPTNNLSSADASTSTSQQPPSSSIGQGVATFADRRHDTHSQHSSLFSDPYEVLSDRENPLEFLEKIGDYREVVTSTPKSTLNGNLRPSSPISPFLQELSNSIETPTGFEKTSFNRRVQAISLEQPTDSSTRLTSFPTMGKGKGKEKEITTTKVLRLRPQPVARLPSQEPAPEPSNQPIEVIEHLDKESNGKLSTEIFNNAIEGDPFGFAEVEQIVRTRRHQTPPPRQPLTPVKPVSLDNLRNIRDSSPAFRIHTPKASDISEDSEKENTEPCIVIDRPPSKRPLSSLKYALRSNRKKETAVKDFTALLPKRRGKKSLDGQENAPKTRQRKPRKTGNTVQDKNVPARRSRVAEKGKYVPGRRRMPQHEESSGSETDDSIKRLGGRASDLSAHGLARASTPCAFPSQASSHRPLQYLKNRVK</sequence>
<comment type="caution">
    <text evidence="2">The sequence shown here is derived from an EMBL/GenBank/DDBJ whole genome shotgun (WGS) entry which is preliminary data.</text>
</comment>
<feature type="compositionally biased region" description="Low complexity" evidence="1">
    <location>
        <begin position="37"/>
        <end position="53"/>
    </location>
</feature>
<evidence type="ECO:0000313" key="3">
    <source>
        <dbReference type="Proteomes" id="UP000193498"/>
    </source>
</evidence>
<feature type="region of interest" description="Disordered" evidence="1">
    <location>
        <begin position="248"/>
        <end position="450"/>
    </location>
</feature>
<proteinExistence type="predicted"/>
<evidence type="ECO:0000256" key="1">
    <source>
        <dbReference type="SAM" id="MobiDB-lite"/>
    </source>
</evidence>
<dbReference type="InParanoid" id="A0A1Y1XV77"/>
<name>A0A1Y1XV77_9FUNG</name>
<protein>
    <submittedName>
        <fullName evidence="2">Uncharacterized protein</fullName>
    </submittedName>
</protein>
<accession>A0A1Y1XV77</accession>